<dbReference type="GO" id="GO:0016491">
    <property type="term" value="F:oxidoreductase activity"/>
    <property type="evidence" value="ECO:0007669"/>
    <property type="project" value="UniProtKB-KW"/>
</dbReference>
<feature type="domain" description="Alcohol dehydrogenase-like N-terminal" evidence="3">
    <location>
        <begin position="30"/>
        <end position="136"/>
    </location>
</feature>
<comment type="caution">
    <text evidence="4">The sequence shown here is derived from an EMBL/GenBank/DDBJ whole genome shotgun (WGS) entry which is preliminary data.</text>
</comment>
<accession>A0A6L3UZB3</accession>
<dbReference type="PANTHER" id="PTHR43401">
    <property type="entry name" value="L-THREONINE 3-DEHYDROGENASE"/>
    <property type="match status" value="1"/>
</dbReference>
<evidence type="ECO:0000313" key="4">
    <source>
        <dbReference type="EMBL" id="KAB2329600.1"/>
    </source>
</evidence>
<reference evidence="4 5" key="1">
    <citation type="journal article" date="2016" name="Antonie Van Leeuwenhoek">
        <title>Bacillus depressus sp. nov., isolated from soil of a sunflower field.</title>
        <authorList>
            <person name="Wei X."/>
            <person name="Xin D."/>
            <person name="Xin Y."/>
            <person name="Zhang H."/>
            <person name="Wang T."/>
            <person name="Zhang J."/>
        </authorList>
    </citation>
    <scope>NUCLEOTIDE SEQUENCE [LARGE SCALE GENOMIC DNA]</scope>
    <source>
        <strain evidence="4 5">BZ1</strain>
    </source>
</reference>
<gene>
    <name evidence="4" type="ORF">F7731_22180</name>
</gene>
<evidence type="ECO:0000259" key="3">
    <source>
        <dbReference type="Pfam" id="PF08240"/>
    </source>
</evidence>
<feature type="domain" description="Alcohol dehydrogenase-like C-terminal" evidence="2">
    <location>
        <begin position="174"/>
        <end position="301"/>
    </location>
</feature>
<dbReference type="Proteomes" id="UP000481030">
    <property type="component" value="Unassembled WGS sequence"/>
</dbReference>
<evidence type="ECO:0000256" key="1">
    <source>
        <dbReference type="ARBA" id="ARBA00023002"/>
    </source>
</evidence>
<evidence type="ECO:0000259" key="2">
    <source>
        <dbReference type="Pfam" id="PF00107"/>
    </source>
</evidence>
<dbReference type="AlphaFoldDB" id="A0A6L3UZB3"/>
<dbReference type="InterPro" id="IPR036291">
    <property type="entry name" value="NAD(P)-bd_dom_sf"/>
</dbReference>
<name>A0A6L3UZB3_9BACI</name>
<evidence type="ECO:0000313" key="5">
    <source>
        <dbReference type="Proteomes" id="UP000481030"/>
    </source>
</evidence>
<dbReference type="Pfam" id="PF00107">
    <property type="entry name" value="ADH_zinc_N"/>
    <property type="match status" value="1"/>
</dbReference>
<dbReference type="Gene3D" id="3.40.50.720">
    <property type="entry name" value="NAD(P)-binding Rossmann-like Domain"/>
    <property type="match status" value="1"/>
</dbReference>
<keyword evidence="1" id="KW-0560">Oxidoreductase</keyword>
<dbReference type="InterPro" id="IPR013149">
    <property type="entry name" value="ADH-like_C"/>
</dbReference>
<protein>
    <submittedName>
        <fullName evidence="4">Alcohol dehydrogenase catalytic domain-containing protein</fullName>
    </submittedName>
</protein>
<dbReference type="InterPro" id="IPR050129">
    <property type="entry name" value="Zn_alcohol_dh"/>
</dbReference>
<dbReference type="InterPro" id="IPR011032">
    <property type="entry name" value="GroES-like_sf"/>
</dbReference>
<dbReference type="InterPro" id="IPR013154">
    <property type="entry name" value="ADH-like_N"/>
</dbReference>
<sequence length="358" mass="38533">MSHLEKMASAVYYGARQIQVEERPKPTPPEGWALVKVSYSGICGTDLNIYVGAHPRARGPLVLGHELSGTLVEGHPSLKAGTPVTIRPLLFCGKCEPCQTGMSHVCKDLKLVGIDCDGAMAEYVVAPVETIHALPDGVSLRLGALIEPLAVGVHVVRQSEFTPGDTALVFGAGPIGMCVAVSLQLLGAGRVIVVETNRFRLQMAKEMGFETIDPEEGDVVEQILYKTEGNGADYSFDCAGHPSVSEILTQVTRVRGTVVIVAAYKKAAPIDLLQVMFKEITLKGARVYTPKDFDIAAELLKKPFDFEKLITHVLPIDDIQTGFDLLLSGGNAVKVLVEIGLEKNDKNYSTEAVSVDHV</sequence>
<dbReference type="SUPFAM" id="SSF51735">
    <property type="entry name" value="NAD(P)-binding Rossmann-fold domains"/>
    <property type="match status" value="1"/>
</dbReference>
<proteinExistence type="predicted"/>
<dbReference type="Pfam" id="PF08240">
    <property type="entry name" value="ADH_N"/>
    <property type="match status" value="1"/>
</dbReference>
<dbReference type="EMBL" id="WBOS01000018">
    <property type="protein sequence ID" value="KAB2329600.1"/>
    <property type="molecule type" value="Genomic_DNA"/>
</dbReference>
<keyword evidence="5" id="KW-1185">Reference proteome</keyword>
<dbReference type="SUPFAM" id="SSF50129">
    <property type="entry name" value="GroES-like"/>
    <property type="match status" value="1"/>
</dbReference>
<dbReference type="Gene3D" id="3.90.180.10">
    <property type="entry name" value="Medium-chain alcohol dehydrogenases, catalytic domain"/>
    <property type="match status" value="1"/>
</dbReference>
<dbReference type="OrthoDB" id="9770238at2"/>
<dbReference type="PANTHER" id="PTHR43401:SF2">
    <property type="entry name" value="L-THREONINE 3-DEHYDROGENASE"/>
    <property type="match status" value="1"/>
</dbReference>
<organism evidence="4 5">
    <name type="scientific">Cytobacillus depressus</name>
    <dbReference type="NCBI Taxonomy" id="1602942"/>
    <lineage>
        <taxon>Bacteria</taxon>
        <taxon>Bacillati</taxon>
        <taxon>Bacillota</taxon>
        <taxon>Bacilli</taxon>
        <taxon>Bacillales</taxon>
        <taxon>Bacillaceae</taxon>
        <taxon>Cytobacillus</taxon>
    </lineage>
</organism>